<evidence type="ECO:0008006" key="5">
    <source>
        <dbReference type="Google" id="ProtNLM"/>
    </source>
</evidence>
<feature type="coiled-coil region" evidence="1">
    <location>
        <begin position="243"/>
        <end position="280"/>
    </location>
</feature>
<accession>A0A139XBK2</accession>
<dbReference type="STRING" id="128403.WA1_18990"/>
<feature type="coiled-coil region" evidence="1">
    <location>
        <begin position="2409"/>
        <end position="2461"/>
    </location>
</feature>
<protein>
    <recommendedName>
        <fullName evidence="5">Hint domain-containing protein</fullName>
    </recommendedName>
</protein>
<evidence type="ECO:0000256" key="1">
    <source>
        <dbReference type="SAM" id="Coils"/>
    </source>
</evidence>
<dbReference type="PROSITE" id="PS50817">
    <property type="entry name" value="INTEIN_N_TER"/>
    <property type="match status" value="1"/>
</dbReference>
<proteinExistence type="predicted"/>
<feature type="coiled-coil region" evidence="1">
    <location>
        <begin position="666"/>
        <end position="764"/>
    </location>
</feature>
<name>A0A139XBK2_9CYAN</name>
<reference evidence="3 4" key="1">
    <citation type="journal article" date="2013" name="Genome Biol. Evol.">
        <title>Genomes of Stigonematalean cyanobacteria (subsection V) and the evolution of oxygenic photosynthesis from prokaryotes to plastids.</title>
        <authorList>
            <person name="Dagan T."/>
            <person name="Roettger M."/>
            <person name="Stucken K."/>
            <person name="Landan G."/>
            <person name="Koch R."/>
            <person name="Major P."/>
            <person name="Gould S.B."/>
            <person name="Goremykin V.V."/>
            <person name="Rippka R."/>
            <person name="Tandeau de Marsac N."/>
            <person name="Gugger M."/>
            <person name="Lockhart P.J."/>
            <person name="Allen J.F."/>
            <person name="Brune I."/>
            <person name="Maus I."/>
            <person name="Puhler A."/>
            <person name="Martin W.F."/>
        </authorList>
    </citation>
    <scope>NUCLEOTIDE SEQUENCE [LARGE SCALE GENOMIC DNA]</scope>
    <source>
        <strain evidence="3 4">PCC 7110</strain>
    </source>
</reference>
<feature type="coiled-coil region" evidence="1">
    <location>
        <begin position="2541"/>
        <end position="2575"/>
    </location>
</feature>
<dbReference type="InterPro" id="IPR036844">
    <property type="entry name" value="Hint_dom_sf"/>
</dbReference>
<organism evidence="3 4">
    <name type="scientific">Scytonema hofmannii PCC 7110</name>
    <dbReference type="NCBI Taxonomy" id="128403"/>
    <lineage>
        <taxon>Bacteria</taxon>
        <taxon>Bacillati</taxon>
        <taxon>Cyanobacteriota</taxon>
        <taxon>Cyanophyceae</taxon>
        <taxon>Nostocales</taxon>
        <taxon>Scytonemataceae</taxon>
        <taxon>Scytonema</taxon>
    </lineage>
</organism>
<dbReference type="SUPFAM" id="SSF51294">
    <property type="entry name" value="Hedgehog/intein (Hint) domain"/>
    <property type="match status" value="1"/>
</dbReference>
<sequence length="3024" mass="334944">MKNVAINVKLGLDTAEFSRKIEGMGSSFKPLEVPVRLKSLGLDAGFANVRVKADLDPNTLTPSLTASLKTAFGTVTAKLGDDIGTSVSKAVKELKPSTFGNLISSITAPFRQVATGALEGVGLQLSAKLGQGLAKGLEQKLSPTIGSFDLLGEALLTKKIAPLFNELNKSVEIKKLFNLDESAEIGKIFNSAVKEILDENDVIIARNAQIYQDRTQAIKQKKSAIKAVGQDLSDAVADSASESVKATENEKVLKRDLRNLRQEISQNETKTKQLKQQREEVIAKALDATSLQFSDAVTQEQAVLKNAKINKAKNLDIAKRARSQGDFEKEKEHLARASRDEMRIKQYVGNITNLTGEELLDRPRKRLPPKQREQIRLDSQSQEMRLETEIGELGRYSRAQRKQLSSLENQVGKAKNRGKDRILAALKTLEGLGVNVKEVLFYDTQIDTLTDKLSASTTELNQQIQQQQHEIKTARKNIVKLKQKAREGLEQSNKPLAQKALSLIQANKNVVVTAKENIKLLEKEKKARQSTTADSIADSNQEIIKESARVVAATSASNKSLEVIELEILTKSQDNLRNVKQSVDVNLAEIKNLQKASEKTSPLYTELDSSKINELKDRRNELKAKIEQNQKLLTSQPLAGEQYTTINNSISEDLEEVGKLDEQLKSVDLAQQIQEAKLRREKLKRIILKAQARESLSKVKGDYKQSARFSNLVDTLQAQLQETEAIIKKATSSDQYDAFLNESIKSAQARKQRVEKSVAQQSQRNASRIAELKSSAFNAPQQLTTKAETQAQVAHSDKAKEIYERIGARVLKTSESLSGTKITGKLPPLIPDDLKAGSYGSYTPDENSIRVSKEVYGALRKGDLTHEITEALVHELRHALQFGLGESPEGTAIKNLIEPTTQEQDRLSDRIKNSVANSGASDERKGQILALEKDAYTFADRYTQEIYNHVRGISEPQNIKSLKGKFTEKQKEFKVAYRQAQEQLEESLTAENKAALEQLTKVQLKAIAKSSGVKGYSQENIADLRELLLKKVKAEELSFKIPTFSKVDPKVQQDVAELLQFAPNELKQNVRELSQYLSQTTKQAGKTGDVQALRQVLDGISDARKIYASALAQDLDKETRGLLQAAIATLGKQRIAAQNRLTPLSAQELNPTATQLGAQPQSQQITLYGFRNNSIDRELKTLRQRLQQRSSVIKGQAAPNFNEVNNLINRVTNAAKDVDAGIDNLIRQVNQQVSQQLIGTDTALKRLAAIAKLAETRQKQRAQLITKNAEEAFKRSQQALKELETQTNQRVAEIEARGRYKEQQRSSQMRERLNRYGIEQTAPVDIVEQAPQRQPFSVAKFANRVRSEFQEFRVSGAKKQAEALGQQAKAILVDLDSQIAIGKASAAEAKVVQKAIAENEKHLVQILNTIKRAKAGKEPALTPGDLQRLSGQAGQLGQIVDADKTRLAELAPQVEKGKRLQPVAQQLKASSEGAAGIAGQKNLSKKDVENLTEFNFQTRETLKLLGQNPKNNFFGDLSLGMPKLAKQAFELVKGFLAFQGLSFITQQLQQVAVQAYQTSKRFEALQKSLQFTSGSEFEGAKNLEFIRKEVDRLSAPLETSVKGFTGLAAAARGTSIEGAGVRKIFTAITQASRVYNLTAEQTEGALLAVQQMISKGSVQAEELRCYDRHTEVLTCRGWVRWDEISKEDSFASKNLETGEIEYQQPIRTVRYRYKGLMLRVNSNHIDLLVTPDHRMVVRTAKDQKFEIVKARNLVKTESYFYSTGFDTDEEALVDSSNLEWVEFDDEVFCMEVPFTTLYVRRAGKPCWSGNSQFGERIPGAVQVFARGIGVSTAELNKMLEGGKVGLDDLLKAMDQLYKETADGVVGAVGTSAAAEQRLANSFANLNKSIGDALQPAAIAIFNTLSTSLDFAQKNATLAKAAFATLALSLTIAMLPSVIALGAALTTFATVTLPAVTAATLAAVAANPFLIASLVALAATFVLAEEGAKALSQAITGISEAQIKQADADASLDFKYNASLKQLQQQIPLTKEQVDELTKGLDDQAKRGVTAASTAEVLKNQLLKLQTQAEATAKAQAELNKSVADSAIAFKKAKGEAELKKLGKELSLAQARARGSIGEDAGKDKEYEIEQTSNLELSSLYANRIAIIKSHLAESERLQKLGRKGLEAKQEKEYRDDLLSTQKEYDQAQISLNKTEDERKKVIRERRLKDFEESESILDSQRKQGLINEQQAIEKRLAIATQKTDEELRMIQDRRSKLNPNDKEGLEALAVEEAAVYAKLADARKARYDGQFSQVKDATDRANAYLEAQRKRGLTSEQEAAVQSVAIATQSANAQQMLVKQRLAEVPKTDTTTRDQLLVQEQQALASVSDAQKSAFDSQINATKAHGDRLRTIAQANRDRGLTDERETANALAQAQITQAQQELDLIQQRRSQLNAADKAGLEQLQAQESEALASITKAQKQAFDSQLGDIKADSEKRLAILVGDRARGLITESQFNEQQYQEKEAALDEELALVEQRRSQIAATDIEGQLEVEAKEAEIYQRRIDNQKAFLDAQLHQLEREQQKARDAVTQSATEREIELQKLINARVLNEEEARVATTNLARKGIEDDIRLEEKKLARLLALPKYDDPVAEDERQAKIRASKLQTSKLQLQLLQNEKQQQEAVYAAYAKSVERITQAITNRATATTQALDKELLLNSALEKSLNRQNQLLEAKKGLYTALNNYIQSEFQILEDTAKNDREKKVVKETAAQAKLDAARQQVELDRQSLELQIQQNEQAQLRLEIENQIAQVRNQAEIAKAEAKIATVARTPNATPEDKIAAQLELDAALMEREGLLMNESMLAQGRATNDRVNQMKRNTLEYEAGAQISRVEYEKANAIANPRERRKALRELNKRARMRVTGTDGSDYISRLKDYNAATRGEAQTPLQAYMASEVGRRVNPQLPTTQLIASTPVFSKAVSDFGTAVGELTKLIKEKLSTPATVSVTSPINNYFNNQNQQGAAGQVTQQIRQSLRDLGLELQRAI</sequence>
<keyword evidence="1" id="KW-0175">Coiled coil</keyword>
<dbReference type="EMBL" id="ANNX02000020">
    <property type="protein sequence ID" value="KYC42088.1"/>
    <property type="molecule type" value="Genomic_DNA"/>
</dbReference>
<evidence type="ECO:0000256" key="2">
    <source>
        <dbReference type="SAM" id="Phobius"/>
    </source>
</evidence>
<dbReference type="GO" id="GO:0016539">
    <property type="term" value="P:intein-mediated protein splicing"/>
    <property type="evidence" value="ECO:0007669"/>
    <property type="project" value="InterPro"/>
</dbReference>
<keyword evidence="4" id="KW-1185">Reference proteome</keyword>
<feature type="coiled-coil region" evidence="1">
    <location>
        <begin position="457"/>
        <end position="524"/>
    </location>
</feature>
<dbReference type="Gene3D" id="2.170.16.10">
    <property type="entry name" value="Hedgehog/Intein (Hint) domain"/>
    <property type="match status" value="1"/>
</dbReference>
<dbReference type="Proteomes" id="UP000076925">
    <property type="component" value="Unassembled WGS sequence"/>
</dbReference>
<feature type="coiled-coil region" evidence="1">
    <location>
        <begin position="2756"/>
        <end position="2801"/>
    </location>
</feature>
<dbReference type="NCBIfam" id="TIGR02675">
    <property type="entry name" value="tape_meas_nterm"/>
    <property type="match status" value="1"/>
</dbReference>
<dbReference type="InterPro" id="IPR006141">
    <property type="entry name" value="Intein_N"/>
</dbReference>
<feature type="coiled-coil region" evidence="1">
    <location>
        <begin position="2019"/>
        <end position="2111"/>
    </location>
</feature>
<dbReference type="OrthoDB" id="499413at2"/>
<comment type="caution">
    <text evidence="3">The sequence shown here is derived from an EMBL/GenBank/DDBJ whole genome shotgun (WGS) entry which is preliminary data.</text>
</comment>
<dbReference type="InterPro" id="IPR013491">
    <property type="entry name" value="Tape_meas_N"/>
</dbReference>
<feature type="coiled-coil region" evidence="1">
    <location>
        <begin position="2644"/>
        <end position="2671"/>
    </location>
</feature>
<gene>
    <name evidence="3" type="ORF">WA1_18990</name>
</gene>
<dbReference type="RefSeq" id="WP_017741991.1">
    <property type="nucleotide sequence ID" value="NZ_KQ976354.1"/>
</dbReference>
<keyword evidence="2" id="KW-0812">Transmembrane</keyword>
<feature type="transmembrane region" description="Helical" evidence="2">
    <location>
        <begin position="1960"/>
        <end position="1983"/>
    </location>
</feature>
<dbReference type="CDD" id="cd00081">
    <property type="entry name" value="Hint"/>
    <property type="match status" value="1"/>
</dbReference>
<feature type="transmembrane region" description="Helical" evidence="2">
    <location>
        <begin position="1920"/>
        <end position="1948"/>
    </location>
</feature>
<feature type="coiled-coil region" evidence="1">
    <location>
        <begin position="2177"/>
        <end position="2204"/>
    </location>
</feature>
<keyword evidence="2" id="KW-0472">Membrane</keyword>
<evidence type="ECO:0000313" key="3">
    <source>
        <dbReference type="EMBL" id="KYC42088.1"/>
    </source>
</evidence>
<keyword evidence="2" id="KW-1133">Transmembrane helix</keyword>
<evidence type="ECO:0000313" key="4">
    <source>
        <dbReference type="Proteomes" id="UP000076925"/>
    </source>
</evidence>